<evidence type="ECO:0000256" key="1">
    <source>
        <dbReference type="SAM" id="Phobius"/>
    </source>
</evidence>
<gene>
    <name evidence="2" type="ORF">DFR44_1292</name>
</gene>
<comment type="caution">
    <text evidence="2">The sequence shown here is derived from an EMBL/GenBank/DDBJ whole genome shotgun (WGS) entry which is preliminary data.</text>
</comment>
<reference evidence="2 3" key="1">
    <citation type="submission" date="2019-03" db="EMBL/GenBank/DDBJ databases">
        <title>Genomic Encyclopedia of Type Strains, Phase IV (KMG-IV): sequencing the most valuable type-strain genomes for metagenomic binning, comparative biology and taxonomic classification.</title>
        <authorList>
            <person name="Goeker M."/>
        </authorList>
    </citation>
    <scope>NUCLEOTIDE SEQUENCE [LARGE SCALE GENOMIC DNA]</scope>
    <source>
        <strain evidence="2 3">DSM 102852</strain>
    </source>
</reference>
<dbReference type="AlphaFoldDB" id="A0A4R6Y0Z8"/>
<organism evidence="2 3">
    <name type="scientific">Hydromonas duriensis</name>
    <dbReference type="NCBI Taxonomy" id="1527608"/>
    <lineage>
        <taxon>Bacteria</taxon>
        <taxon>Pseudomonadati</taxon>
        <taxon>Pseudomonadota</taxon>
        <taxon>Betaproteobacteria</taxon>
        <taxon>Burkholderiales</taxon>
        <taxon>Burkholderiaceae</taxon>
        <taxon>Hydromonas</taxon>
    </lineage>
</organism>
<feature type="transmembrane region" description="Helical" evidence="1">
    <location>
        <begin position="12"/>
        <end position="29"/>
    </location>
</feature>
<dbReference type="Proteomes" id="UP000294480">
    <property type="component" value="Unassembled WGS sequence"/>
</dbReference>
<keyword evidence="1" id="KW-0812">Transmembrane</keyword>
<keyword evidence="1" id="KW-1133">Transmembrane helix</keyword>
<evidence type="ECO:0000313" key="3">
    <source>
        <dbReference type="Proteomes" id="UP000294480"/>
    </source>
</evidence>
<evidence type="ECO:0000313" key="2">
    <source>
        <dbReference type="EMBL" id="TDR28975.1"/>
    </source>
</evidence>
<protein>
    <submittedName>
        <fullName evidence="2">Uncharacterized protein</fullName>
    </submittedName>
</protein>
<dbReference type="EMBL" id="SNZE01000029">
    <property type="protein sequence ID" value="TDR28975.1"/>
    <property type="molecule type" value="Genomic_DNA"/>
</dbReference>
<sequence length="87" mass="10241">MKIFKNIRLSVIRLMLLVSCVANLNYALYLTRDEDYNKYDVVYLTALGIISLIFFLVLKRKSFGDLNYCLFCLFPKLFHISRTVFTS</sequence>
<proteinExistence type="predicted"/>
<keyword evidence="3" id="KW-1185">Reference proteome</keyword>
<name>A0A4R6Y0Z8_9BURK</name>
<accession>A0A4R6Y0Z8</accession>
<feature type="transmembrane region" description="Helical" evidence="1">
    <location>
        <begin position="41"/>
        <end position="58"/>
    </location>
</feature>
<keyword evidence="1" id="KW-0472">Membrane</keyword>